<dbReference type="InterPro" id="IPR011006">
    <property type="entry name" value="CheY-like_superfamily"/>
</dbReference>
<evidence type="ECO:0000313" key="9">
    <source>
        <dbReference type="Proteomes" id="UP000229378"/>
    </source>
</evidence>
<protein>
    <submittedName>
        <fullName evidence="8">DNA-binding response regulator</fullName>
    </submittedName>
</protein>
<dbReference type="NCBIfam" id="NF040749">
    <property type="entry name" value="tetrathio_RR"/>
    <property type="match status" value="1"/>
</dbReference>
<dbReference type="Gene3D" id="1.10.10.10">
    <property type="entry name" value="Winged helix-like DNA-binding domain superfamily/Winged helix DNA-binding domain"/>
    <property type="match status" value="1"/>
</dbReference>
<dbReference type="GO" id="GO:0006355">
    <property type="term" value="P:regulation of DNA-templated transcription"/>
    <property type="evidence" value="ECO:0007669"/>
    <property type="project" value="InterPro"/>
</dbReference>
<dbReference type="InterPro" id="IPR001789">
    <property type="entry name" value="Sig_transdc_resp-reg_receiver"/>
</dbReference>
<proteinExistence type="predicted"/>
<evidence type="ECO:0000256" key="4">
    <source>
        <dbReference type="ARBA" id="ARBA00023163"/>
    </source>
</evidence>
<dbReference type="SMART" id="SM00448">
    <property type="entry name" value="REC"/>
    <property type="match status" value="1"/>
</dbReference>
<evidence type="ECO:0000259" key="7">
    <source>
        <dbReference type="PROSITE" id="PS50110"/>
    </source>
</evidence>
<dbReference type="InterPro" id="IPR053534">
    <property type="entry name" value="Tetrathionate_resp_reg"/>
</dbReference>
<keyword evidence="5" id="KW-0597">Phosphoprotein</keyword>
<keyword evidence="2 8" id="KW-0238">DNA-binding</keyword>
<dbReference type="AlphaFoldDB" id="A0A2G4TZ43"/>
<evidence type="ECO:0000256" key="3">
    <source>
        <dbReference type="ARBA" id="ARBA00023159"/>
    </source>
</evidence>
<dbReference type="InterPro" id="IPR036388">
    <property type="entry name" value="WH-like_DNA-bd_sf"/>
</dbReference>
<dbReference type="SUPFAM" id="SSF52172">
    <property type="entry name" value="CheY-like"/>
    <property type="match status" value="1"/>
</dbReference>
<evidence type="ECO:0000259" key="6">
    <source>
        <dbReference type="PROSITE" id="PS50043"/>
    </source>
</evidence>
<dbReference type="GO" id="GO:0003677">
    <property type="term" value="F:DNA binding"/>
    <property type="evidence" value="ECO:0007669"/>
    <property type="project" value="UniProtKB-KW"/>
</dbReference>
<dbReference type="Gene3D" id="3.40.50.2300">
    <property type="match status" value="1"/>
</dbReference>
<gene>
    <name evidence="8" type="ORF">CS533_16905</name>
</gene>
<organism evidence="8 9">
    <name type="scientific">Yersinia bercovieri</name>
    <dbReference type="NCBI Taxonomy" id="634"/>
    <lineage>
        <taxon>Bacteria</taxon>
        <taxon>Pseudomonadati</taxon>
        <taxon>Pseudomonadota</taxon>
        <taxon>Gammaproteobacteria</taxon>
        <taxon>Enterobacterales</taxon>
        <taxon>Yersiniaceae</taxon>
        <taxon>Yersinia</taxon>
    </lineage>
</organism>
<evidence type="ECO:0000256" key="1">
    <source>
        <dbReference type="ARBA" id="ARBA00023015"/>
    </source>
</evidence>
<comment type="caution">
    <text evidence="8">The sequence shown here is derived from an EMBL/GenBank/DDBJ whole genome shotgun (WGS) entry which is preliminary data.</text>
</comment>
<keyword evidence="1" id="KW-0805">Transcription regulation</keyword>
<keyword evidence="4" id="KW-0804">Transcription</keyword>
<evidence type="ECO:0000256" key="2">
    <source>
        <dbReference type="ARBA" id="ARBA00023125"/>
    </source>
</evidence>
<dbReference type="Pfam" id="PF00196">
    <property type="entry name" value="GerE"/>
    <property type="match status" value="1"/>
</dbReference>
<dbReference type="InterPro" id="IPR000792">
    <property type="entry name" value="Tscrpt_reg_LuxR_C"/>
</dbReference>
<feature type="domain" description="HTH luxR-type" evidence="6">
    <location>
        <begin position="129"/>
        <end position="194"/>
    </location>
</feature>
<feature type="modified residue" description="4-aspartylphosphate" evidence="5">
    <location>
        <position position="52"/>
    </location>
</feature>
<feature type="domain" description="Response regulatory" evidence="7">
    <location>
        <begin position="3"/>
        <end position="117"/>
    </location>
</feature>
<sequence length="194" mass="21649">MSLIHLVDDDIAVTDACRFLLDSLGYRVKVWHDGARFLAQADLYHAGVVLLDIRMPLLDGTEVYARMRQIESTLATIFLTAHGEVPQAVEQMKLGAVDFLQKPVATAPLIAALQQGLLQSEQWVARRQVALRYATLTSREQMIAQWVMQGLINRDIADRACVSVRTVEVHRAKVMEKMAVNSLAELVSLLSPIK</sequence>
<dbReference type="PANTHER" id="PTHR44688">
    <property type="entry name" value="DNA-BINDING TRANSCRIPTIONAL ACTIVATOR DEVR_DOSR"/>
    <property type="match status" value="1"/>
</dbReference>
<accession>A0A2G4TZ43</accession>
<dbReference type="Proteomes" id="UP000229378">
    <property type="component" value="Unassembled WGS sequence"/>
</dbReference>
<evidence type="ECO:0000313" key="8">
    <source>
        <dbReference type="EMBL" id="PHZ26321.1"/>
    </source>
</evidence>
<dbReference type="GO" id="GO:0000160">
    <property type="term" value="P:phosphorelay signal transduction system"/>
    <property type="evidence" value="ECO:0007669"/>
    <property type="project" value="InterPro"/>
</dbReference>
<dbReference type="CDD" id="cd06170">
    <property type="entry name" value="LuxR_C_like"/>
    <property type="match status" value="1"/>
</dbReference>
<dbReference type="RefSeq" id="WP_032897341.1">
    <property type="nucleotide sequence ID" value="NZ_CABHPT010000055.1"/>
</dbReference>
<dbReference type="PROSITE" id="PS50043">
    <property type="entry name" value="HTH_LUXR_2"/>
    <property type="match status" value="1"/>
</dbReference>
<reference evidence="8 9" key="1">
    <citation type="submission" date="2017-10" db="EMBL/GenBank/DDBJ databases">
        <authorList>
            <person name="Banno H."/>
            <person name="Chua N.-H."/>
        </authorList>
    </citation>
    <scope>NUCLEOTIDE SEQUENCE [LARGE SCALE GENOMIC DNA]</scope>
    <source>
        <strain evidence="8 9">SCPM-O-B-7607</strain>
    </source>
</reference>
<dbReference type="PRINTS" id="PR00038">
    <property type="entry name" value="HTHLUXR"/>
</dbReference>
<name>A0A2G4TZ43_YERBE</name>
<evidence type="ECO:0000256" key="5">
    <source>
        <dbReference type="PROSITE-ProRule" id="PRU00169"/>
    </source>
</evidence>
<dbReference type="Pfam" id="PF00072">
    <property type="entry name" value="Response_reg"/>
    <property type="match status" value="1"/>
</dbReference>
<dbReference type="EMBL" id="PEHN01000022">
    <property type="protein sequence ID" value="PHZ26321.1"/>
    <property type="molecule type" value="Genomic_DNA"/>
</dbReference>
<dbReference type="PROSITE" id="PS50110">
    <property type="entry name" value="RESPONSE_REGULATORY"/>
    <property type="match status" value="1"/>
</dbReference>
<dbReference type="PANTHER" id="PTHR44688:SF16">
    <property type="entry name" value="DNA-BINDING TRANSCRIPTIONAL ACTIVATOR DEVR_DOSR"/>
    <property type="match status" value="1"/>
</dbReference>
<dbReference type="SMART" id="SM00421">
    <property type="entry name" value="HTH_LUXR"/>
    <property type="match status" value="1"/>
</dbReference>
<keyword evidence="3" id="KW-0010">Activator</keyword>